<dbReference type="EMBL" id="CP038033">
    <property type="protein sequence ID" value="QBQ55712.1"/>
    <property type="molecule type" value="Genomic_DNA"/>
</dbReference>
<evidence type="ECO:0008006" key="5">
    <source>
        <dbReference type="Google" id="ProtNLM"/>
    </source>
</evidence>
<accession>A0A4P7C4D4</accession>
<evidence type="ECO:0000256" key="1">
    <source>
        <dbReference type="SAM" id="MobiDB-lite"/>
    </source>
</evidence>
<gene>
    <name evidence="3" type="ORF">E3U44_15240</name>
</gene>
<dbReference type="PROSITE" id="PS51257">
    <property type="entry name" value="PROKAR_LIPOPROTEIN"/>
    <property type="match status" value="1"/>
</dbReference>
<sequence length="60" mass="6618">MKMMKTKLAIMTLLLAGSAWLSGCEQEGPAEQAGENIDEATEEAGERMEESGERMQERVD</sequence>
<dbReference type="OrthoDB" id="5772894at2"/>
<keyword evidence="2" id="KW-0732">Signal</keyword>
<dbReference type="AlphaFoldDB" id="A0A4P7C4D4"/>
<evidence type="ECO:0000313" key="4">
    <source>
        <dbReference type="Proteomes" id="UP000294325"/>
    </source>
</evidence>
<keyword evidence="4" id="KW-1185">Reference proteome</keyword>
<feature type="region of interest" description="Disordered" evidence="1">
    <location>
        <begin position="26"/>
        <end position="60"/>
    </location>
</feature>
<feature type="chain" id="PRO_5020943574" description="YtxH domain-containing protein" evidence="2">
    <location>
        <begin position="22"/>
        <end position="60"/>
    </location>
</feature>
<dbReference type="KEGG" id="nwr:E3U44_15240"/>
<reference evidence="3 4" key="1">
    <citation type="submission" date="2019-03" db="EMBL/GenBank/DDBJ databases">
        <title>The genome sequence of Nitrosococcus wardiae strain D1FHST reveals the archetypal metabolic capacity of ammonia-oxidizing Gammaproteobacteria.</title>
        <authorList>
            <person name="Wang L."/>
            <person name="Lim C.K."/>
            <person name="Hanson T.E."/>
            <person name="Dang H."/>
            <person name="Klotz M.G."/>
        </authorList>
    </citation>
    <scope>NUCLEOTIDE SEQUENCE [LARGE SCALE GENOMIC DNA]</scope>
    <source>
        <strain evidence="3 4">D1FHS</strain>
    </source>
</reference>
<organism evidence="3 4">
    <name type="scientific">Nitrosococcus wardiae</name>
    <dbReference type="NCBI Taxonomy" id="1814290"/>
    <lineage>
        <taxon>Bacteria</taxon>
        <taxon>Pseudomonadati</taxon>
        <taxon>Pseudomonadota</taxon>
        <taxon>Gammaproteobacteria</taxon>
        <taxon>Chromatiales</taxon>
        <taxon>Chromatiaceae</taxon>
        <taxon>Nitrosococcus</taxon>
    </lineage>
</organism>
<dbReference type="RefSeq" id="WP_134358969.1">
    <property type="nucleotide sequence ID" value="NZ_CP038033.1"/>
</dbReference>
<dbReference type="Proteomes" id="UP000294325">
    <property type="component" value="Chromosome"/>
</dbReference>
<evidence type="ECO:0000313" key="3">
    <source>
        <dbReference type="EMBL" id="QBQ55712.1"/>
    </source>
</evidence>
<evidence type="ECO:0000256" key="2">
    <source>
        <dbReference type="SAM" id="SignalP"/>
    </source>
</evidence>
<feature type="compositionally biased region" description="Basic and acidic residues" evidence="1">
    <location>
        <begin position="44"/>
        <end position="60"/>
    </location>
</feature>
<feature type="signal peptide" evidence="2">
    <location>
        <begin position="1"/>
        <end position="21"/>
    </location>
</feature>
<name>A0A4P7C4D4_9GAMM</name>
<proteinExistence type="predicted"/>
<protein>
    <recommendedName>
        <fullName evidence="5">YtxH domain-containing protein</fullName>
    </recommendedName>
</protein>